<evidence type="ECO:0000313" key="4">
    <source>
        <dbReference type="EMBL" id="KIA76276.1"/>
    </source>
</evidence>
<dbReference type="GO" id="GO:0008173">
    <property type="term" value="F:RNA methyltransferase activity"/>
    <property type="evidence" value="ECO:0007669"/>
    <property type="project" value="InterPro"/>
</dbReference>
<dbReference type="OMA" id="NEEYGCS"/>
<accession>A0A0C1BXN6</accession>
<reference evidence="4 5" key="1">
    <citation type="journal article" date="2014" name="Mol. Biol. Evol.">
        <title>Massive expansion of Ubiquitination-related gene families within the Chlamydiae.</title>
        <authorList>
            <person name="Domman D."/>
            <person name="Collingro A."/>
            <person name="Lagkouvardos I."/>
            <person name="Gehre L."/>
            <person name="Weinmaier T."/>
            <person name="Rattei T."/>
            <person name="Subtil A."/>
            <person name="Horn M."/>
        </authorList>
    </citation>
    <scope>NUCLEOTIDE SEQUENCE [LARGE SCALE GENOMIC DNA]</scope>
    <source>
        <strain evidence="4 5">OEW1</strain>
    </source>
</reference>
<evidence type="ECO:0000256" key="2">
    <source>
        <dbReference type="ARBA" id="ARBA00022679"/>
    </source>
</evidence>
<dbReference type="GO" id="GO:0005829">
    <property type="term" value="C:cytosol"/>
    <property type="evidence" value="ECO:0007669"/>
    <property type="project" value="TreeGrafter"/>
</dbReference>
<dbReference type="InterPro" id="IPR029028">
    <property type="entry name" value="Alpha/beta_knot_MTases"/>
</dbReference>
<keyword evidence="2" id="KW-0808">Transferase</keyword>
<dbReference type="Gene3D" id="3.40.1280.10">
    <property type="match status" value="1"/>
</dbReference>
<dbReference type="EMBL" id="JSAM01000125">
    <property type="protein sequence ID" value="KIA76276.1"/>
    <property type="molecule type" value="Genomic_DNA"/>
</dbReference>
<dbReference type="PANTHER" id="PTHR46429:SF1">
    <property type="entry name" value="23S RRNA (GUANOSINE-2'-O-)-METHYLTRANSFERASE RLMB"/>
    <property type="match status" value="1"/>
</dbReference>
<dbReference type="Pfam" id="PF00588">
    <property type="entry name" value="SpoU_methylase"/>
    <property type="match status" value="1"/>
</dbReference>
<protein>
    <recommendedName>
        <fullName evidence="3">tRNA/rRNA methyltransferase SpoU type domain-containing protein</fullName>
    </recommendedName>
</protein>
<dbReference type="InterPro" id="IPR029026">
    <property type="entry name" value="tRNA_m1G_MTases_N"/>
</dbReference>
<proteinExistence type="predicted"/>
<comment type="caution">
    <text evidence="4">The sequence shown here is derived from an EMBL/GenBank/DDBJ whole genome shotgun (WGS) entry which is preliminary data.</text>
</comment>
<name>A0A0C1BXN6_9BACT</name>
<sequence>MLCGMFDFTKRKFLSLPIERQHKKCAELIRFLYEQKVEKKEREKLLGVYQTLQDWMDGNLLVLDDSKSLVNQFHLHLKKAKMSLKEWNLLPVITHQDRDVVLEEPGSIAIYLDSIRSAFNVGSIIRTVEAFSLGSLYFSPETPCVEHSQVQKTAMGTSEWVTCFKDIPLTDLPKPIIALETSPCAISIYDFVFPEVFSLVLGNEEYGCSEATLKQADFLLQIPLCGRKNSLNVANAFAIAAGEIRRQKKLRIHHDEE</sequence>
<dbReference type="AlphaFoldDB" id="A0A0C1BXN6"/>
<dbReference type="Proteomes" id="UP000031307">
    <property type="component" value="Unassembled WGS sequence"/>
</dbReference>
<dbReference type="GO" id="GO:0003723">
    <property type="term" value="F:RNA binding"/>
    <property type="evidence" value="ECO:0007669"/>
    <property type="project" value="InterPro"/>
</dbReference>
<feature type="domain" description="tRNA/rRNA methyltransferase SpoU type" evidence="3">
    <location>
        <begin position="108"/>
        <end position="240"/>
    </location>
</feature>
<evidence type="ECO:0000256" key="1">
    <source>
        <dbReference type="ARBA" id="ARBA00022603"/>
    </source>
</evidence>
<dbReference type="SUPFAM" id="SSF75217">
    <property type="entry name" value="alpha/beta knot"/>
    <property type="match status" value="1"/>
</dbReference>
<gene>
    <name evidence="4" type="ORF">DB43_AO00150</name>
</gene>
<dbReference type="GO" id="GO:0006396">
    <property type="term" value="P:RNA processing"/>
    <property type="evidence" value="ECO:0007669"/>
    <property type="project" value="InterPro"/>
</dbReference>
<dbReference type="InterPro" id="IPR004441">
    <property type="entry name" value="rRNA_MeTrfase_TrmH"/>
</dbReference>
<dbReference type="GO" id="GO:0032259">
    <property type="term" value="P:methylation"/>
    <property type="evidence" value="ECO:0007669"/>
    <property type="project" value="UniProtKB-KW"/>
</dbReference>
<evidence type="ECO:0000313" key="5">
    <source>
        <dbReference type="Proteomes" id="UP000031307"/>
    </source>
</evidence>
<evidence type="ECO:0000259" key="3">
    <source>
        <dbReference type="Pfam" id="PF00588"/>
    </source>
</evidence>
<organism evidence="4 5">
    <name type="scientific">Parachlamydia acanthamoebae</name>
    <dbReference type="NCBI Taxonomy" id="83552"/>
    <lineage>
        <taxon>Bacteria</taxon>
        <taxon>Pseudomonadati</taxon>
        <taxon>Chlamydiota</taxon>
        <taxon>Chlamydiia</taxon>
        <taxon>Parachlamydiales</taxon>
        <taxon>Parachlamydiaceae</taxon>
        <taxon>Parachlamydia</taxon>
    </lineage>
</organism>
<dbReference type="PATRIC" id="fig|83552.4.peg.2622"/>
<dbReference type="InterPro" id="IPR001537">
    <property type="entry name" value="SpoU_MeTrfase"/>
</dbReference>
<keyword evidence="1" id="KW-0489">Methyltransferase</keyword>
<dbReference type="PANTHER" id="PTHR46429">
    <property type="entry name" value="23S RRNA (GUANOSINE-2'-O-)-METHYLTRANSFERASE RLMB"/>
    <property type="match status" value="1"/>
</dbReference>